<gene>
    <name evidence="8" type="ORF">V9T40_004306</name>
</gene>
<accession>A0AAN9TTS5</accession>
<evidence type="ECO:0000256" key="1">
    <source>
        <dbReference type="ARBA" id="ARBA00001936"/>
    </source>
</evidence>
<protein>
    <recommendedName>
        <fullName evidence="10">Poly(A) RNA polymerase, mitochondrial</fullName>
    </recommendedName>
</protein>
<name>A0AAN9TTS5_9HEMI</name>
<dbReference type="Proteomes" id="UP001367676">
    <property type="component" value="Unassembled WGS sequence"/>
</dbReference>
<dbReference type="Pfam" id="PF22600">
    <property type="entry name" value="MTPAP-like_central"/>
    <property type="match status" value="1"/>
</dbReference>
<keyword evidence="9" id="KW-1185">Reference proteome</keyword>
<dbReference type="SUPFAM" id="SSF81301">
    <property type="entry name" value="Nucleotidyltransferase"/>
    <property type="match status" value="1"/>
</dbReference>
<keyword evidence="5" id="KW-0460">Magnesium</keyword>
<keyword evidence="3" id="KW-0808">Transferase</keyword>
<feature type="domain" description="PAP-associated" evidence="6">
    <location>
        <begin position="435"/>
        <end position="470"/>
    </location>
</feature>
<comment type="cofactor">
    <cofactor evidence="1">
        <name>Mn(2+)</name>
        <dbReference type="ChEBI" id="CHEBI:29035"/>
    </cofactor>
</comment>
<evidence type="ECO:0000256" key="4">
    <source>
        <dbReference type="ARBA" id="ARBA00022723"/>
    </source>
</evidence>
<comment type="cofactor">
    <cofactor evidence="2">
        <name>Mg(2+)</name>
        <dbReference type="ChEBI" id="CHEBI:18420"/>
    </cofactor>
</comment>
<dbReference type="Pfam" id="PF03828">
    <property type="entry name" value="PAP_assoc"/>
    <property type="match status" value="1"/>
</dbReference>
<dbReference type="EMBL" id="JBBCAQ010000004">
    <property type="protein sequence ID" value="KAK7604033.1"/>
    <property type="molecule type" value="Genomic_DNA"/>
</dbReference>
<evidence type="ECO:0000256" key="3">
    <source>
        <dbReference type="ARBA" id="ARBA00022679"/>
    </source>
</evidence>
<dbReference type="AlphaFoldDB" id="A0AAN9TTS5"/>
<dbReference type="GO" id="GO:1990817">
    <property type="term" value="F:poly(A) RNA polymerase activity"/>
    <property type="evidence" value="ECO:0007669"/>
    <property type="project" value="TreeGrafter"/>
</dbReference>
<keyword evidence="4" id="KW-0479">Metal-binding</keyword>
<dbReference type="CDD" id="cd05402">
    <property type="entry name" value="NT_PAP_TUTase"/>
    <property type="match status" value="1"/>
</dbReference>
<feature type="domain" description="Poly(A) RNA polymerase mitochondrial-like central palm" evidence="7">
    <location>
        <begin position="183"/>
        <end position="336"/>
    </location>
</feature>
<dbReference type="InterPro" id="IPR054708">
    <property type="entry name" value="MTPAP-like_central"/>
</dbReference>
<dbReference type="InterPro" id="IPR002058">
    <property type="entry name" value="PAP_assoc"/>
</dbReference>
<dbReference type="Gene3D" id="1.10.1410.10">
    <property type="match status" value="1"/>
</dbReference>
<evidence type="ECO:0000313" key="8">
    <source>
        <dbReference type="EMBL" id="KAK7604033.1"/>
    </source>
</evidence>
<evidence type="ECO:0000259" key="6">
    <source>
        <dbReference type="Pfam" id="PF03828"/>
    </source>
</evidence>
<dbReference type="PANTHER" id="PTHR12271">
    <property type="entry name" value="POLY A POLYMERASE CID PAP -RELATED"/>
    <property type="match status" value="1"/>
</dbReference>
<dbReference type="SUPFAM" id="SSF81631">
    <property type="entry name" value="PAP/OAS1 substrate-binding domain"/>
    <property type="match status" value="1"/>
</dbReference>
<evidence type="ECO:0000259" key="7">
    <source>
        <dbReference type="Pfam" id="PF22600"/>
    </source>
</evidence>
<dbReference type="Gene3D" id="3.30.460.10">
    <property type="entry name" value="Beta Polymerase, domain 2"/>
    <property type="match status" value="1"/>
</dbReference>
<dbReference type="GO" id="GO:0031123">
    <property type="term" value="P:RNA 3'-end processing"/>
    <property type="evidence" value="ECO:0007669"/>
    <property type="project" value="TreeGrafter"/>
</dbReference>
<sequence>MSALKCRISKQFLLHACKCFRANALRSPKRNYCAAANEKPLSDSSQEHKFVPFNQLIASRREEAARSIIVQVKSENSSQDLLSYCLNFGEVKNAFYYSLSNNDNRSNFILVEFKDESGSQAALCQSSHSTKECVVPVQSSFLWFRSNLKAPCLKSNVPQLHIQPNTSPSDSQLLELFSKSSSLSEDVLVLYNRLKLSDIATRLRFVCALQLENAFRGMFPASQVLPFGSSVNGFGKINSDLDLVFELTDHQRPQDSRLVFHSKSLLGTSKTHNQRHLETIADVVQYFLPGCTNTRRILRARVPIIRYKHDLTGIECDLSSTNLSGFFMSELLYFFAAYDRRVAPLVFAVRYWAKQTNLTNPAPGKWVTNFTLSLLVLFFLQYEKIIPSIETLVQQRRPQDERVFVDDNGERISCGFLADIDLLKSVGTEPNDDDLSVLLMKFFDFYASFDLRSCAISLNTGTAIMKPVYDPMYIVNPLEKALNVSRNVSVEECERLRMQAREAAWAMECSLGKAKQKWGLTDLIDSHLTNKLSSHRTGGMKGMRNTPKVAVKDLFRDD</sequence>
<comment type="caution">
    <text evidence="8">The sequence shown here is derived from an EMBL/GenBank/DDBJ whole genome shotgun (WGS) entry which is preliminary data.</text>
</comment>
<evidence type="ECO:0000256" key="2">
    <source>
        <dbReference type="ARBA" id="ARBA00001946"/>
    </source>
</evidence>
<organism evidence="8 9">
    <name type="scientific">Parthenolecanium corni</name>
    <dbReference type="NCBI Taxonomy" id="536013"/>
    <lineage>
        <taxon>Eukaryota</taxon>
        <taxon>Metazoa</taxon>
        <taxon>Ecdysozoa</taxon>
        <taxon>Arthropoda</taxon>
        <taxon>Hexapoda</taxon>
        <taxon>Insecta</taxon>
        <taxon>Pterygota</taxon>
        <taxon>Neoptera</taxon>
        <taxon>Paraneoptera</taxon>
        <taxon>Hemiptera</taxon>
        <taxon>Sternorrhyncha</taxon>
        <taxon>Coccoidea</taxon>
        <taxon>Coccidae</taxon>
        <taxon>Parthenolecanium</taxon>
    </lineage>
</organism>
<evidence type="ECO:0000256" key="5">
    <source>
        <dbReference type="ARBA" id="ARBA00022842"/>
    </source>
</evidence>
<proteinExistence type="predicted"/>
<evidence type="ECO:0008006" key="10">
    <source>
        <dbReference type="Google" id="ProtNLM"/>
    </source>
</evidence>
<dbReference type="PANTHER" id="PTHR12271:SF133">
    <property type="entry name" value="POLY(A) RNA POLYMERASE, MITOCHONDRIAL"/>
    <property type="match status" value="1"/>
</dbReference>
<dbReference type="GO" id="GO:0046872">
    <property type="term" value="F:metal ion binding"/>
    <property type="evidence" value="ECO:0007669"/>
    <property type="project" value="UniProtKB-KW"/>
</dbReference>
<reference evidence="8 9" key="1">
    <citation type="submission" date="2024-03" db="EMBL/GenBank/DDBJ databases">
        <title>Adaptation during the transition from Ophiocordyceps entomopathogen to insect associate is accompanied by gene loss and intensified selection.</title>
        <authorList>
            <person name="Ward C.M."/>
            <person name="Onetto C.A."/>
            <person name="Borneman A.R."/>
        </authorList>
    </citation>
    <scope>NUCLEOTIDE SEQUENCE [LARGE SCALE GENOMIC DNA]</scope>
    <source>
        <strain evidence="8">AWRI1</strain>
        <tissue evidence="8">Single Adult Female</tissue>
    </source>
</reference>
<evidence type="ECO:0000313" key="9">
    <source>
        <dbReference type="Proteomes" id="UP001367676"/>
    </source>
</evidence>
<dbReference type="InterPro" id="IPR043519">
    <property type="entry name" value="NT_sf"/>
</dbReference>